<name>A0A372ZN40_9ACTN</name>
<proteinExistence type="inferred from homology"/>
<dbReference type="EMBL" id="QVIG01000001">
    <property type="protein sequence ID" value="RGD57288.1"/>
    <property type="molecule type" value="Genomic_DNA"/>
</dbReference>
<comment type="similarity">
    <text evidence="1">Belongs to the peptidase S58 family.</text>
</comment>
<sequence>MTTLSTPSGRPRARALGLLLDGTPGPANALTDVPGVRIGYTTLVEGEQVRTGVTAVLPRGREGVGTPCAAGWYALNGNGEMTGTTWIEETGALNGPVMVTNTHAVGTVHRGVVDWTAAHRPDLARQWLLPVVTETWDGYLNDINGPHVRAEHAIAAIESAAAGPVEEGCVGGGTGMNCYGFKGGSGTASRVVRYGSADYTVGAFVQANFGDRRELVVCGVPVGRELSADNPMEDDDWFAPGGAGSVIVVIGTDAPLLPGQCKALARRVPLGLARTGTSGGHFSGDVFLAFSTANPGALGSSFPRGEPGDTDYDTLRFIPWGRIDPFYEAVVQAVEEAVLNALVTAEETTGRDGHRSPALPHQRLRELLAARGALAAAEDGTPPGPGAGPLSA</sequence>
<dbReference type="PANTHER" id="PTHR36512:SF3">
    <property type="entry name" value="BLR5678 PROTEIN"/>
    <property type="match status" value="1"/>
</dbReference>
<dbReference type="Pfam" id="PF03576">
    <property type="entry name" value="Peptidase_S58"/>
    <property type="match status" value="1"/>
</dbReference>
<evidence type="ECO:0000256" key="2">
    <source>
        <dbReference type="SAM" id="MobiDB-lite"/>
    </source>
</evidence>
<dbReference type="Proteomes" id="UP000263377">
    <property type="component" value="Unassembled WGS sequence"/>
</dbReference>
<dbReference type="GO" id="GO:0004177">
    <property type="term" value="F:aminopeptidase activity"/>
    <property type="evidence" value="ECO:0007669"/>
    <property type="project" value="TreeGrafter"/>
</dbReference>
<dbReference type="InterPro" id="IPR016117">
    <property type="entry name" value="ArgJ-like_dom_sf"/>
</dbReference>
<organism evidence="3 4">
    <name type="scientific">Kitasatospora xanthocidica</name>
    <dbReference type="NCBI Taxonomy" id="83382"/>
    <lineage>
        <taxon>Bacteria</taxon>
        <taxon>Bacillati</taxon>
        <taxon>Actinomycetota</taxon>
        <taxon>Actinomycetes</taxon>
        <taxon>Kitasatosporales</taxon>
        <taxon>Streptomycetaceae</taxon>
        <taxon>Kitasatospora</taxon>
    </lineage>
</organism>
<dbReference type="RefSeq" id="WP_117486096.1">
    <property type="nucleotide sequence ID" value="NZ_QVIG01000001.1"/>
</dbReference>
<comment type="caution">
    <text evidence="3">The sequence shown here is derived from an EMBL/GenBank/DDBJ whole genome shotgun (WGS) entry which is preliminary data.</text>
</comment>
<gene>
    <name evidence="3" type="ORF">DR950_05305</name>
</gene>
<dbReference type="PANTHER" id="PTHR36512">
    <property type="entry name" value="D-AMINOPEPTIDASE"/>
    <property type="match status" value="1"/>
</dbReference>
<evidence type="ECO:0000313" key="3">
    <source>
        <dbReference type="EMBL" id="RGD57288.1"/>
    </source>
</evidence>
<reference evidence="3 4" key="1">
    <citation type="submission" date="2018-08" db="EMBL/GenBank/DDBJ databases">
        <title>Diversity &amp; Physiological Properties of Lignin-Decomposing Actinobacteria from Soil.</title>
        <authorList>
            <person name="Roh S.G."/>
            <person name="Kim S.B."/>
        </authorList>
    </citation>
    <scope>NUCLEOTIDE SEQUENCE [LARGE SCALE GENOMIC DNA]</scope>
    <source>
        <strain evidence="3 4">MMS17-GH009</strain>
    </source>
</reference>
<dbReference type="AlphaFoldDB" id="A0A372ZN40"/>
<dbReference type="SUPFAM" id="SSF56266">
    <property type="entry name" value="DmpA/ArgJ-like"/>
    <property type="match status" value="1"/>
</dbReference>
<evidence type="ECO:0000313" key="4">
    <source>
        <dbReference type="Proteomes" id="UP000263377"/>
    </source>
</evidence>
<protein>
    <submittedName>
        <fullName evidence="3">S58 family peptidase</fullName>
    </submittedName>
</protein>
<keyword evidence="4" id="KW-1185">Reference proteome</keyword>
<dbReference type="InterPro" id="IPR005321">
    <property type="entry name" value="Peptidase_S58_DmpA"/>
</dbReference>
<dbReference type="Gene3D" id="3.60.70.12">
    <property type="entry name" value="L-amino peptidase D-ALA esterase/amidase"/>
    <property type="match status" value="1"/>
</dbReference>
<feature type="region of interest" description="Disordered" evidence="2">
    <location>
        <begin position="373"/>
        <end position="392"/>
    </location>
</feature>
<evidence type="ECO:0000256" key="1">
    <source>
        <dbReference type="ARBA" id="ARBA00007068"/>
    </source>
</evidence>
<accession>A0A372ZN40</accession>
<dbReference type="CDD" id="cd02253">
    <property type="entry name" value="DmpA"/>
    <property type="match status" value="1"/>
</dbReference>